<dbReference type="InterPro" id="IPR001227">
    <property type="entry name" value="Ac_transferase_dom_sf"/>
</dbReference>
<dbReference type="PANTHER" id="PTHR10982">
    <property type="entry name" value="MALONYL COA-ACYL CARRIER PROTEIN TRANSACYLASE"/>
    <property type="match status" value="1"/>
</dbReference>
<feature type="domain" description="Malonyl-CoA:ACP transacylase (MAT)" evidence="16">
    <location>
        <begin position="1683"/>
        <end position="2010"/>
    </location>
</feature>
<evidence type="ECO:0000256" key="12">
    <source>
        <dbReference type="ARBA" id="ARBA00048536"/>
    </source>
</evidence>
<evidence type="ECO:0000313" key="17">
    <source>
        <dbReference type="EMBL" id="KAH7048215.1"/>
    </source>
</evidence>
<dbReference type="EMBL" id="JAGTJR010000015">
    <property type="protein sequence ID" value="KAH7048215.1"/>
    <property type="molecule type" value="Genomic_DNA"/>
</dbReference>
<dbReference type="InterPro" id="IPR014043">
    <property type="entry name" value="Acyl_transferase_dom"/>
</dbReference>
<evidence type="ECO:0000256" key="5">
    <source>
        <dbReference type="ARBA" id="ARBA00022857"/>
    </source>
</evidence>
<evidence type="ECO:0000259" key="16">
    <source>
        <dbReference type="SMART" id="SM00827"/>
    </source>
</evidence>
<dbReference type="Gene3D" id="6.10.140.1400">
    <property type="match status" value="1"/>
</dbReference>
<comment type="catalytic activity">
    <reaction evidence="11">
        <text>holo-[ACP] + malonyl-CoA = malonyl-[ACP] + CoA</text>
        <dbReference type="Rhea" id="RHEA:41792"/>
        <dbReference type="Rhea" id="RHEA-COMP:9623"/>
        <dbReference type="Rhea" id="RHEA-COMP:9685"/>
        <dbReference type="ChEBI" id="CHEBI:57287"/>
        <dbReference type="ChEBI" id="CHEBI:57384"/>
        <dbReference type="ChEBI" id="CHEBI:64479"/>
        <dbReference type="ChEBI" id="CHEBI:78449"/>
        <dbReference type="EC" id="2.3.1.39"/>
    </reaction>
</comment>
<evidence type="ECO:0000256" key="15">
    <source>
        <dbReference type="PIRNR" id="PIRNR005562"/>
    </source>
</evidence>
<dbReference type="Gene3D" id="1.20.1050.120">
    <property type="match status" value="1"/>
</dbReference>
<dbReference type="Gene3D" id="3.40.366.10">
    <property type="entry name" value="Malonyl-Coenzyme A Acyl Carrier Protein, domain 2"/>
    <property type="match status" value="3"/>
</dbReference>
<dbReference type="PANTHER" id="PTHR10982:SF21">
    <property type="entry name" value="FATTY ACID SYNTHASE SUBUNIT BETA"/>
    <property type="match status" value="1"/>
</dbReference>
<evidence type="ECO:0000313" key="18">
    <source>
        <dbReference type="Proteomes" id="UP000774617"/>
    </source>
</evidence>
<comment type="catalytic activity">
    <reaction evidence="14">
        <text>holo-[ACP] + acetyl-CoA = acetyl-[ACP] + CoA</text>
        <dbReference type="Rhea" id="RHEA:41788"/>
        <dbReference type="Rhea" id="RHEA-COMP:9621"/>
        <dbReference type="Rhea" id="RHEA-COMP:9685"/>
        <dbReference type="ChEBI" id="CHEBI:57287"/>
        <dbReference type="ChEBI" id="CHEBI:57288"/>
        <dbReference type="ChEBI" id="CHEBI:64479"/>
        <dbReference type="ChEBI" id="CHEBI:78446"/>
        <dbReference type="EC" id="2.3.1.38"/>
    </reaction>
</comment>
<comment type="catalytic activity">
    <reaction evidence="13">
        <text>a 2,3-saturated acyl-[ACP] + NAD(+) = a (2E)-enoyl-[ACP] + NADH + H(+)</text>
        <dbReference type="Rhea" id="RHEA:10240"/>
        <dbReference type="Rhea" id="RHEA-COMP:9925"/>
        <dbReference type="Rhea" id="RHEA-COMP:9926"/>
        <dbReference type="ChEBI" id="CHEBI:15378"/>
        <dbReference type="ChEBI" id="CHEBI:57540"/>
        <dbReference type="ChEBI" id="CHEBI:57945"/>
        <dbReference type="ChEBI" id="CHEBI:78784"/>
        <dbReference type="ChEBI" id="CHEBI:78785"/>
        <dbReference type="EC" id="1.3.1.9"/>
    </reaction>
</comment>
<dbReference type="Gene3D" id="3.30.70.3320">
    <property type="match status" value="1"/>
</dbReference>
<proteinExistence type="inferred from homology"/>
<keyword evidence="18" id="KW-1185">Reference proteome</keyword>
<evidence type="ECO:0000256" key="2">
    <source>
        <dbReference type="ARBA" id="ARBA00010009"/>
    </source>
</evidence>
<reference evidence="17 18" key="1">
    <citation type="journal article" date="2021" name="Nat. Commun.">
        <title>Genetic determinants of endophytism in the Arabidopsis root mycobiome.</title>
        <authorList>
            <person name="Mesny F."/>
            <person name="Miyauchi S."/>
            <person name="Thiergart T."/>
            <person name="Pickel B."/>
            <person name="Atanasova L."/>
            <person name="Karlsson M."/>
            <person name="Huettel B."/>
            <person name="Barry K.W."/>
            <person name="Haridas S."/>
            <person name="Chen C."/>
            <person name="Bauer D."/>
            <person name="Andreopoulos W."/>
            <person name="Pangilinan J."/>
            <person name="LaButti K."/>
            <person name="Riley R."/>
            <person name="Lipzen A."/>
            <person name="Clum A."/>
            <person name="Drula E."/>
            <person name="Henrissat B."/>
            <person name="Kohler A."/>
            <person name="Grigoriev I.V."/>
            <person name="Martin F.M."/>
            <person name="Hacquard S."/>
        </authorList>
    </citation>
    <scope>NUCLEOTIDE SEQUENCE [LARGE SCALE GENOMIC DNA]</scope>
    <source>
        <strain evidence="17 18">MPI-SDFR-AT-0080</strain>
    </source>
</reference>
<dbReference type="InterPro" id="IPR040883">
    <property type="entry name" value="FAS_meander"/>
</dbReference>
<dbReference type="Pfam" id="PF00698">
    <property type="entry name" value="Acyl_transf_1"/>
    <property type="match status" value="1"/>
</dbReference>
<comment type="catalytic activity">
    <reaction evidence="10">
        <text>acetyl-CoA + n malonyl-CoA + 2n NADPH + 4n H(+) = a long-chain-acyl-CoA + n CoA + n CO2 + 2n NADP(+).</text>
        <dbReference type="EC" id="2.3.1.86"/>
    </reaction>
</comment>
<dbReference type="InterPro" id="IPR016452">
    <property type="entry name" value="Fas1/AflB-like"/>
</dbReference>
<evidence type="ECO:0000256" key="6">
    <source>
        <dbReference type="ARBA" id="ARBA00023002"/>
    </source>
</evidence>
<accession>A0ABQ8G8A2</accession>
<dbReference type="Gene3D" id="6.10.60.10">
    <property type="match status" value="1"/>
</dbReference>
<dbReference type="InterPro" id="IPR013785">
    <property type="entry name" value="Aldolase_TIM"/>
</dbReference>
<protein>
    <submittedName>
        <fullName evidence="17">Acyl transferase domain-containing protein</fullName>
    </submittedName>
</protein>
<dbReference type="Pfam" id="PF01575">
    <property type="entry name" value="MaoC_dehydratas"/>
    <property type="match status" value="1"/>
</dbReference>
<dbReference type="CDD" id="cd03447">
    <property type="entry name" value="FAS_MaoC"/>
    <property type="match status" value="1"/>
</dbReference>
<keyword evidence="5 15" id="KW-0521">NADP</keyword>
<dbReference type="SMART" id="SM00827">
    <property type="entry name" value="PKS_AT"/>
    <property type="match status" value="1"/>
</dbReference>
<dbReference type="PRINTS" id="PR01483">
    <property type="entry name" value="FASYNTHASE"/>
</dbReference>
<dbReference type="InterPro" id="IPR016035">
    <property type="entry name" value="Acyl_Trfase/lysoPLipase"/>
</dbReference>
<evidence type="ECO:0000256" key="9">
    <source>
        <dbReference type="ARBA" id="ARBA00023268"/>
    </source>
</evidence>
<keyword evidence="8" id="KW-0456">Lyase</keyword>
<evidence type="ECO:0000256" key="1">
    <source>
        <dbReference type="ARBA" id="ARBA00001055"/>
    </source>
</evidence>
<dbReference type="Gene3D" id="1.20.930.70">
    <property type="match status" value="1"/>
</dbReference>
<dbReference type="Gene3D" id="3.30.1120.100">
    <property type="match status" value="1"/>
</dbReference>
<dbReference type="SUPFAM" id="SSF52151">
    <property type="entry name" value="FabD/lysophospholipase-like"/>
    <property type="match status" value="2"/>
</dbReference>
<dbReference type="SUPFAM" id="SSF51412">
    <property type="entry name" value="Inosine monophosphate dehydrogenase (IMPDH)"/>
    <property type="match status" value="1"/>
</dbReference>
<evidence type="ECO:0000256" key="8">
    <source>
        <dbReference type="ARBA" id="ARBA00023239"/>
    </source>
</evidence>
<dbReference type="InterPro" id="IPR013565">
    <property type="entry name" value="Fas1/AflB-like_central"/>
</dbReference>
<keyword evidence="3 15" id="KW-0808">Transferase</keyword>
<dbReference type="InterPro" id="IPR002539">
    <property type="entry name" value="MaoC-like_dom"/>
</dbReference>
<evidence type="ECO:0000256" key="3">
    <source>
        <dbReference type="ARBA" id="ARBA00022679"/>
    </source>
</evidence>
<dbReference type="PIRSF" id="PIRSF005562">
    <property type="entry name" value="FAS_yeast_beta"/>
    <property type="match status" value="1"/>
</dbReference>
<dbReference type="InterPro" id="IPR032088">
    <property type="entry name" value="SAT"/>
</dbReference>
<evidence type="ECO:0000256" key="4">
    <source>
        <dbReference type="ARBA" id="ARBA00022801"/>
    </source>
</evidence>
<dbReference type="Gene3D" id="3.30.70.2430">
    <property type="match status" value="1"/>
</dbReference>
<dbReference type="InterPro" id="IPR050830">
    <property type="entry name" value="Fungal_FAS"/>
</dbReference>
<comment type="similarity">
    <text evidence="2 15">Belongs to the fungal fatty acid synthetase subunit beta family.</text>
</comment>
<gene>
    <name evidence="17" type="ORF">B0J12DRAFT_700104</name>
</gene>
<keyword evidence="4 15" id="KW-0378">Hydrolase</keyword>
<dbReference type="Pfam" id="PF16073">
    <property type="entry name" value="SAT"/>
    <property type="match status" value="1"/>
</dbReference>
<dbReference type="Gene3D" id="2.40.128.700">
    <property type="match status" value="1"/>
</dbReference>
<keyword evidence="6 15" id="KW-0560">Oxidoreductase</keyword>
<keyword evidence="9" id="KW-0511">Multifunctional enzyme</keyword>
<dbReference type="GO" id="GO:0016740">
    <property type="term" value="F:transferase activity"/>
    <property type="evidence" value="ECO:0007669"/>
    <property type="project" value="UniProtKB-KW"/>
</dbReference>
<dbReference type="InterPro" id="IPR041099">
    <property type="entry name" value="FAS1_N"/>
</dbReference>
<evidence type="ECO:0000256" key="11">
    <source>
        <dbReference type="ARBA" id="ARBA00048462"/>
    </source>
</evidence>
<keyword evidence="7 15" id="KW-0520">NAD</keyword>
<dbReference type="Gene3D" id="3.10.129.10">
    <property type="entry name" value="Hotdog Thioesterase"/>
    <property type="match status" value="1"/>
</dbReference>
<evidence type="ECO:0000256" key="10">
    <source>
        <dbReference type="ARBA" id="ARBA00048237"/>
    </source>
</evidence>
<dbReference type="Pfam" id="PF17828">
    <property type="entry name" value="FAS_N"/>
    <property type="match status" value="1"/>
</dbReference>
<dbReference type="InterPro" id="IPR039569">
    <property type="entry name" value="FAS1-like_DH_region"/>
</dbReference>
<evidence type="ECO:0000256" key="13">
    <source>
        <dbReference type="ARBA" id="ARBA00048572"/>
    </source>
</evidence>
<comment type="catalytic activity">
    <reaction evidence="12">
        <text>(9Z)-octadecenoyl-[ACP] + H2O = (9Z)-octadecenoate + holo-[ACP] + H(+)</text>
        <dbReference type="Rhea" id="RHEA:15057"/>
        <dbReference type="Rhea" id="RHEA-COMP:9685"/>
        <dbReference type="Rhea" id="RHEA-COMP:9924"/>
        <dbReference type="ChEBI" id="CHEBI:15377"/>
        <dbReference type="ChEBI" id="CHEBI:15378"/>
        <dbReference type="ChEBI" id="CHEBI:30823"/>
        <dbReference type="ChEBI" id="CHEBI:64479"/>
        <dbReference type="ChEBI" id="CHEBI:78783"/>
        <dbReference type="EC" id="3.1.2.14"/>
    </reaction>
</comment>
<dbReference type="Proteomes" id="UP000774617">
    <property type="component" value="Unassembled WGS sequence"/>
</dbReference>
<evidence type="ECO:0000256" key="7">
    <source>
        <dbReference type="ARBA" id="ARBA00023027"/>
    </source>
</evidence>
<dbReference type="Gene3D" id="3.20.20.70">
    <property type="entry name" value="Aldolase class I"/>
    <property type="match status" value="1"/>
</dbReference>
<dbReference type="InterPro" id="IPR029069">
    <property type="entry name" value="HotDog_dom_sf"/>
</dbReference>
<dbReference type="Pfam" id="PF22235">
    <property type="entry name" value="FAS1_thioest_ins"/>
    <property type="match status" value="1"/>
</dbReference>
<dbReference type="Pfam" id="PF08354">
    <property type="entry name" value="Fas1-AflB-like_hel"/>
    <property type="match status" value="1"/>
</dbReference>
<name>A0ABQ8G8A2_9PEZI</name>
<comment type="catalytic activity">
    <reaction evidence="1">
        <text>a (3R)-hydroxyacyl-[ACP] = a (2E)-enoyl-[ACP] + H2O</text>
        <dbReference type="Rhea" id="RHEA:13097"/>
        <dbReference type="Rhea" id="RHEA-COMP:9925"/>
        <dbReference type="Rhea" id="RHEA-COMP:9945"/>
        <dbReference type="ChEBI" id="CHEBI:15377"/>
        <dbReference type="ChEBI" id="CHEBI:78784"/>
        <dbReference type="ChEBI" id="CHEBI:78827"/>
        <dbReference type="EC" id="4.2.1.59"/>
    </reaction>
</comment>
<comment type="caution">
    <text evidence="17">The sequence shown here is derived from an EMBL/GenBank/DDBJ whole genome shotgun (WGS) entry which is preliminary data.</text>
</comment>
<evidence type="ECO:0000256" key="14">
    <source>
        <dbReference type="ARBA" id="ARBA00048835"/>
    </source>
</evidence>
<dbReference type="InterPro" id="IPR003965">
    <property type="entry name" value="Fatty_acid_synthase"/>
</dbReference>
<dbReference type="Pfam" id="PF13452">
    <property type="entry name" value="FAS1_DH_region"/>
    <property type="match status" value="1"/>
</dbReference>
<sequence>MTVSSPNARSSTVRPPNARLCLAHGGIQHTLSVSLEHYSLLAPHTDAFLNELHADGAATDHAPAPHARAALALRFIQHLVDEGITRSAIGELLTAFEKDFLSDIDIHSLAFGLQGGLLSGEQLVRVYYAALAYCSKAPADASSALLRAARDGQARLLLVFGGQGMENAKCVQELRKLHATYAPLLSTLIAEAAAVLSRLCRHPRTKGFYYGREIDLPRWLGNAEAENVPDRAFMASAAVSVPVIGVLSLAHYCVSCAVLGMTPSQLRSHLRGVTGHSQGLIVAAGIAQSDTWESFYSTAREVITFLFWTGFDAHISAPRSGLTGIEIADCVKHGEGEPSHMLSVRGLRKAEVNDIVQRCNAALPEQSRLYVALQNAADNFVVAGPARSLRGLCLHLREIKAGDGEEQSTVPYGRRKKLVKNAFLPISAPFHSPYLERVRKRLREHTSNLVSLNTTPFGIPVYHTLDGRDIRKIADRTLTEILADAAALDPVDWPAALDIPDITHMLVLSSGFGGLVATVKQGQGVCVVNAADPGPPHGQRTSKCDLFAPQLPQGKLVPPPSWREAYGPRLRKTPSGNVVLDTSFTRLVGAPPVMAAGMTPTTTHADVVAAILNAGYHAELAAGGFRDPGAMALAIQQVVEAVPAGRSIACNVIYASPEALRWQISLLKELRRSGRTGPAVDGLTIGAGVPSLHVASEYIRELGLRYIALKPGSVDAITRTLAIADAHPHFPIVLQWTGGRGGGHHSCEDFHAPMLATYHAIRRRPNVVLLAGSGFGDAAGAYPYLTGEWARRFNGAAAAPMPFDGILLGSRMMVAREAHTSPQSKRLIVGARGVGADGDWAAGDAVVSVRSEMGQPIHKLATRGARLWAELDETVFALPRAQRACALAAAKEALVARLNADYARPWFGVDARGRAVDVGDMAYARVLDRLIALTYVAGQRRWVDPSYRTLVLDVARRALDRLAPGGMAGGVPSLDGGDDATGFAAAFVRACPEAAEARVHPEDVRWFVRRCKVRGGGIKPVPFVPVLDEDFEYFFKKDSLWQSEDVDAVVGRDAGRVCILQGPVSVEYARSTEQSAKEILDGIHDGLVERLMRDQYGGDEKNIPSAEEGSDPMPTPGSLRGVDIEDDGAVIVFRLAASNTAPSAGEWLQFMAQRTGGWVQALCTDEYILQGKLRTPNPFRQLLQLRPGERIEFNRKELRVTIYKDGFDDQKLCCFSCSGSSVEAKFWTMDLSSAGLVLHFSYHAANKGCRLAESANMHSGKTRALYQVLWLPGKPLPEAGRLRSTFEGPEMVITEERIESLVFAVNLALPDLELGSSCFGEVIPLDACIALAWEPLVQPLLLPEVDGDLLRLVHRSNKFEYLSDATPLKIGDSIKTISQVQAVTIDQPGKSVVVRAVISRGLERVVAVTSEFLFRGAHSDYDSTFKKTTYPDLELRISSALDEAILRDREWLVLDDDAPASLINHTLVFSLESAASRKDKHTFRSLSTHGPVFSRSSPSGRCTQIGRVAFAAQDCRGDPVVDFLTRKARPRTPRVPLPSPGWIAEATHRDVRMPATNDAYAAFSRDVNPIHTSPAFAALAGLPGPVTHGMYTSAVVRTVLERAIVAGGSTAGGARFRSFDARFVGMVAPGDVLRVSFAHVAMEDGTMVFSVQARKLGSGGSDADGELVLEGEALIEQPRTAYVFTGQGSQVPGMGAKLCAESAVAREVWDLADRYLSVTYGWSMYDIVQANPTTLTVHFGGLEGRRIRDNYLALATAGLQEGVVANQGNGRRPILPGLTRSSRSYTFSHPSGLLFSTQFAQPAIVLLELATFEDMRARGLVQKDALFAGHSLGEYGALTACAGVFPVEKVMEMMFFRGLAMQAALERDTSGCTDYGMVAVSPNRVGPGFDEKALRGVVDAIITASQGALLEIVNLNIAGEQYVCAGTLQNLYCLGRVLDHLFDDGKMPSSIAKPLDCRITADSSVISLAQRYVKEAQDLRQPITVTQGRATISLKGIDVPFHSSVLRSGVQHYREFLQRSINFDVDVEKLSGKYIPNLTAKPFTLKPEYLQETYAITGRPVLTV</sequence>
<dbReference type="SUPFAM" id="SSF54637">
    <property type="entry name" value="Thioesterase/thiol ester dehydrase-isomerase"/>
    <property type="match status" value="1"/>
</dbReference>
<dbReference type="Pfam" id="PF17951">
    <property type="entry name" value="FAS_meander"/>
    <property type="match status" value="1"/>
</dbReference>
<organism evidence="17 18">
    <name type="scientific">Macrophomina phaseolina</name>
    <dbReference type="NCBI Taxonomy" id="35725"/>
    <lineage>
        <taxon>Eukaryota</taxon>
        <taxon>Fungi</taxon>
        <taxon>Dikarya</taxon>
        <taxon>Ascomycota</taxon>
        <taxon>Pezizomycotina</taxon>
        <taxon>Dothideomycetes</taxon>
        <taxon>Dothideomycetes incertae sedis</taxon>
        <taxon>Botryosphaeriales</taxon>
        <taxon>Botryosphaeriaceae</taxon>
        <taxon>Macrophomina</taxon>
    </lineage>
</organism>